<gene>
    <name evidence="1" type="ORF">IAD06_10290</name>
</gene>
<evidence type="ECO:0000313" key="1">
    <source>
        <dbReference type="EMBL" id="HIT40403.1"/>
    </source>
</evidence>
<dbReference type="AlphaFoldDB" id="A0A9D1GGF9"/>
<proteinExistence type="predicted"/>
<reference evidence="1" key="2">
    <citation type="journal article" date="2021" name="PeerJ">
        <title>Extensive microbial diversity within the chicken gut microbiome revealed by metagenomics and culture.</title>
        <authorList>
            <person name="Gilroy R."/>
            <person name="Ravi A."/>
            <person name="Getino M."/>
            <person name="Pursley I."/>
            <person name="Horton D.L."/>
            <person name="Alikhan N.F."/>
            <person name="Baker D."/>
            <person name="Gharbi K."/>
            <person name="Hall N."/>
            <person name="Watson M."/>
            <person name="Adriaenssens E.M."/>
            <person name="Foster-Nyarko E."/>
            <person name="Jarju S."/>
            <person name="Secka A."/>
            <person name="Antonio M."/>
            <person name="Oren A."/>
            <person name="Chaudhuri R.R."/>
            <person name="La Ragione R."/>
            <person name="Hildebrand F."/>
            <person name="Pallen M.J."/>
        </authorList>
    </citation>
    <scope>NUCLEOTIDE SEQUENCE</scope>
    <source>
        <strain evidence="1">21143</strain>
    </source>
</reference>
<name>A0A9D1GGF9_9BACT</name>
<sequence>MKPKDICAIGLFLLFPLQGYAQQPVGYEYWVDGDFSGRRAVSSGEGIVAMDIDACELTPGMHCFYFRVKDAQGRYTPVTTQYFYRTFSDEKEASRMVEYEYWVDGDFSGRRAVSSGEGIVAMDIDAGELTPGMHCFYFRAKDTQGRYTPVTTQYFYRTFSDEKEGNKIDKYRYWVDENYSSHKVVEISPVELLRLQNVSIDIEGYLPKVFPDTVQISVSSISNEICLRFPRKSTLYIQFGDIANRWSKVEADTFYNEGLVKREAIPLTMNKEISIIKPDSSDITALVSENVQCDSIFWKCDQPCMMAIYNPMGELLRIATPTESMTGLYVTTNIMGRYYALIYRATKEYPNDKDSLSVYYRENETSLFLPLSASDVKVYSREGKIIVENEIKGKDITVYDEKGRIVSKRVVQKVREEIELPSGIYIVKTFSTHEKVLL</sequence>
<reference evidence="1" key="1">
    <citation type="submission" date="2020-10" db="EMBL/GenBank/DDBJ databases">
        <authorList>
            <person name="Gilroy R."/>
        </authorList>
    </citation>
    <scope>NUCLEOTIDE SEQUENCE</scope>
    <source>
        <strain evidence="1">21143</strain>
    </source>
</reference>
<dbReference type="Proteomes" id="UP000886722">
    <property type="component" value="Unassembled WGS sequence"/>
</dbReference>
<comment type="caution">
    <text evidence="1">The sequence shown here is derived from an EMBL/GenBank/DDBJ whole genome shotgun (WGS) entry which is preliminary data.</text>
</comment>
<accession>A0A9D1GGF9</accession>
<evidence type="ECO:0000313" key="2">
    <source>
        <dbReference type="Proteomes" id="UP000886722"/>
    </source>
</evidence>
<organism evidence="1 2">
    <name type="scientific">Candidatus Caccoplasma intestinavium</name>
    <dbReference type="NCBI Taxonomy" id="2840716"/>
    <lineage>
        <taxon>Bacteria</taxon>
        <taxon>Pseudomonadati</taxon>
        <taxon>Bacteroidota</taxon>
        <taxon>Bacteroidia</taxon>
        <taxon>Bacteroidales</taxon>
        <taxon>Bacteroidaceae</taxon>
        <taxon>Bacteroidaceae incertae sedis</taxon>
        <taxon>Candidatus Caccoplasma</taxon>
    </lineage>
</organism>
<protein>
    <submittedName>
        <fullName evidence="1">T9SS type A sorting domain-containing protein</fullName>
    </submittedName>
</protein>
<dbReference type="EMBL" id="DVKT01000075">
    <property type="protein sequence ID" value="HIT40403.1"/>
    <property type="molecule type" value="Genomic_DNA"/>
</dbReference>